<evidence type="ECO:0000256" key="1">
    <source>
        <dbReference type="ARBA" id="ARBA00004123"/>
    </source>
</evidence>
<evidence type="ECO:0000313" key="5">
    <source>
        <dbReference type="Proteomes" id="UP000594263"/>
    </source>
</evidence>
<dbReference type="GO" id="GO:0005634">
    <property type="term" value="C:nucleus"/>
    <property type="evidence" value="ECO:0007669"/>
    <property type="project" value="UniProtKB-SubCell"/>
</dbReference>
<comment type="subcellular location">
    <subcellularLocation>
        <location evidence="1">Nucleus</location>
    </subcellularLocation>
</comment>
<protein>
    <recommendedName>
        <fullName evidence="3">ENT domain-containing protein</fullName>
    </recommendedName>
</protein>
<dbReference type="EnsemblPlants" id="Kaladp0095s0472.3.v1.1">
    <property type="protein sequence ID" value="Kaladp0095s0472.3.v1.1"/>
    <property type="gene ID" value="Kaladp0095s0472.v1.1"/>
</dbReference>
<accession>A0A7N0UZV0</accession>
<dbReference type="SMART" id="SM00743">
    <property type="entry name" value="Agenet"/>
    <property type="match status" value="2"/>
</dbReference>
<dbReference type="InterPro" id="IPR005491">
    <property type="entry name" value="ENT_dom"/>
</dbReference>
<evidence type="ECO:0000259" key="3">
    <source>
        <dbReference type="PROSITE" id="PS51138"/>
    </source>
</evidence>
<dbReference type="InterPro" id="IPR008395">
    <property type="entry name" value="Agenet-like_dom"/>
</dbReference>
<dbReference type="OMA" id="WLMASRI"/>
<name>A0A7N0UZV0_KALFE</name>
<dbReference type="SMART" id="SM01191">
    <property type="entry name" value="ENT"/>
    <property type="match status" value="1"/>
</dbReference>
<dbReference type="PANTHER" id="PTHR33432:SF33">
    <property type="entry name" value="OS03G0796400 PROTEIN"/>
    <property type="match status" value="1"/>
</dbReference>
<keyword evidence="2" id="KW-0539">Nucleus</keyword>
<dbReference type="PANTHER" id="PTHR33432">
    <property type="entry name" value="PROTEIN EMSY-LIKE 4"/>
    <property type="match status" value="1"/>
</dbReference>
<reference evidence="4" key="1">
    <citation type="submission" date="2021-01" db="UniProtKB">
        <authorList>
            <consortium name="EnsemblPlants"/>
        </authorList>
    </citation>
    <scope>IDENTIFICATION</scope>
</reference>
<dbReference type="InterPro" id="IPR033485">
    <property type="entry name" value="EMSY-LIKE_plant"/>
</dbReference>
<feature type="domain" description="ENT" evidence="3">
    <location>
        <begin position="309"/>
        <end position="376"/>
    </location>
</feature>
<dbReference type="Pfam" id="PF05641">
    <property type="entry name" value="Agenet"/>
    <property type="match status" value="1"/>
</dbReference>
<dbReference type="InterPro" id="IPR014002">
    <property type="entry name" value="Agenet_dom_plant"/>
</dbReference>
<keyword evidence="5" id="KW-1185">Reference proteome</keyword>
<organism evidence="4 5">
    <name type="scientific">Kalanchoe fedtschenkoi</name>
    <name type="common">Lavender scallops</name>
    <name type="synonym">South American air plant</name>
    <dbReference type="NCBI Taxonomy" id="63787"/>
    <lineage>
        <taxon>Eukaryota</taxon>
        <taxon>Viridiplantae</taxon>
        <taxon>Streptophyta</taxon>
        <taxon>Embryophyta</taxon>
        <taxon>Tracheophyta</taxon>
        <taxon>Spermatophyta</taxon>
        <taxon>Magnoliopsida</taxon>
        <taxon>eudicotyledons</taxon>
        <taxon>Gunneridae</taxon>
        <taxon>Pentapetalae</taxon>
        <taxon>Saxifragales</taxon>
        <taxon>Crassulaceae</taxon>
        <taxon>Kalanchoe</taxon>
    </lineage>
</organism>
<proteinExistence type="predicted"/>
<evidence type="ECO:0000256" key="2">
    <source>
        <dbReference type="ARBA" id="ARBA00023242"/>
    </source>
</evidence>
<dbReference type="InterPro" id="IPR036142">
    <property type="entry name" value="ENT_dom-like_sf"/>
</dbReference>
<dbReference type="EnsemblPlants" id="Kaladp0095s0472.1.v1.1">
    <property type="protein sequence ID" value="Kaladp0095s0472.1.v1.1"/>
    <property type="gene ID" value="Kaladp0095s0472.v1.1"/>
</dbReference>
<dbReference type="Gramene" id="Kaladp0095s0472.3.v1.1">
    <property type="protein sequence ID" value="Kaladp0095s0472.3.v1.1"/>
    <property type="gene ID" value="Kaladp0095s0472.v1.1"/>
</dbReference>
<dbReference type="PROSITE" id="PS51138">
    <property type="entry name" value="ENT"/>
    <property type="match status" value="1"/>
</dbReference>
<dbReference type="AlphaFoldDB" id="A0A7N0UZV0"/>
<dbReference type="SUPFAM" id="SSF158639">
    <property type="entry name" value="ENT-like"/>
    <property type="match status" value="1"/>
</dbReference>
<dbReference type="Gramene" id="Kaladp0095s0472.1.v1.1">
    <property type="protein sequence ID" value="Kaladp0095s0472.1.v1.1"/>
    <property type="gene ID" value="Kaladp0095s0472.v1.1"/>
</dbReference>
<dbReference type="Pfam" id="PF03735">
    <property type="entry name" value="ENT"/>
    <property type="match status" value="1"/>
</dbReference>
<dbReference type="Proteomes" id="UP000594263">
    <property type="component" value="Unplaced"/>
</dbReference>
<evidence type="ECO:0000313" key="4">
    <source>
        <dbReference type="EnsemblPlants" id="Kaladp0095s0472.1.v1.1"/>
    </source>
</evidence>
<dbReference type="GO" id="GO:0050832">
    <property type="term" value="P:defense response to fungus"/>
    <property type="evidence" value="ECO:0007669"/>
    <property type="project" value="InterPro"/>
</dbReference>
<sequence>MRFKSGSKVEVLCASGAHSGSWMSGEIVDGNGKYYTVRCGSNRGDRTEAVFRRVARKCLRPCPPLLKVWRWAPGDIVEICYDDSWKLASVVRAIDNDNYLVKIIGINQEFEARKCDIRVRLAWQDNKWIRTSKGRAGCAHLEIGVGYGDNVAAVRYIDNATDSHAVQSTSLKRTLPSDPCSLIDNSHKKRTIGIDRKLLQVVQVPKVKEVDVFTNPGKNKGGKYLRSPIDGSTPTCYNLQSQNPESFENSVKQSLEFHDSDCGVASSVGSCSVFSGRDRVLHSSDMAAVSSDADSFCTRGHEEETCTFSAAELHRLELRAYRKTLNAFHASGPFSWEKEELLTSLRLSLHISNDEHLRELKKLGSKLGLWSKSSHD</sequence>
<dbReference type="Gene3D" id="1.10.1240.40">
    <property type="entry name" value="ENT domain"/>
    <property type="match status" value="1"/>
</dbReference>